<dbReference type="GO" id="GO:0006644">
    <property type="term" value="P:phospholipid metabolic process"/>
    <property type="evidence" value="ECO:0007669"/>
    <property type="project" value="InterPro"/>
</dbReference>
<proteinExistence type="predicted"/>
<name>A0A0C9SEK4_CONTD</name>
<feature type="non-terminal residue" evidence="1">
    <location>
        <position position="1"/>
    </location>
</feature>
<reference evidence="1" key="1">
    <citation type="journal article" date="2015" name="Mar. Biotechnol.">
        <title>High conopeptide diversity in Conus tribblei revealed through analysis of venom duct transcriptome using two high-throughput sequencing platforms.</title>
        <authorList>
            <person name="Barghi N."/>
            <person name="Concepcion G.P."/>
            <person name="Olivera B.M."/>
            <person name="Lluisma A.O."/>
        </authorList>
    </citation>
    <scope>NUCLEOTIDE SEQUENCE</scope>
    <source>
        <tissue evidence="1">Venom duct</tissue>
    </source>
</reference>
<protein>
    <submittedName>
        <fullName evidence="1">Ctr_132_T conopeptide</fullName>
    </submittedName>
</protein>
<sequence>DEGLIKVVTPSCDRHDVCYACGRFNHVNRAECDRLFLRDMLQACQHLQASSRTQRLCRGTAKTFFLGVTLFGSAHYSQSGQVPSYCPEVKHCIASLP</sequence>
<organism evidence="1">
    <name type="scientific">Conus tribblei</name>
    <name type="common">Tribble's cone</name>
    <name type="synonym">Splinoconus tribblei</name>
    <dbReference type="NCBI Taxonomy" id="101761"/>
    <lineage>
        <taxon>Eukaryota</taxon>
        <taxon>Metazoa</taxon>
        <taxon>Spiralia</taxon>
        <taxon>Lophotrochozoa</taxon>
        <taxon>Mollusca</taxon>
        <taxon>Gastropoda</taxon>
        <taxon>Caenogastropoda</taxon>
        <taxon>Neogastropoda</taxon>
        <taxon>Conoidea</taxon>
        <taxon>Conidae</taxon>
        <taxon>Conus</taxon>
        <taxon>Splinoconus</taxon>
    </lineage>
</organism>
<dbReference type="Pfam" id="PF09056">
    <property type="entry name" value="Phospholip_A2_3"/>
    <property type="match status" value="1"/>
</dbReference>
<evidence type="ECO:0000313" key="1">
    <source>
        <dbReference type="EMBL" id="JAG92757.1"/>
    </source>
</evidence>
<dbReference type="Gene3D" id="1.20.90.10">
    <property type="entry name" value="Phospholipase A2 domain"/>
    <property type="match status" value="1"/>
</dbReference>
<dbReference type="EMBL" id="GCJM01000121">
    <property type="protein sequence ID" value="JAG92757.1"/>
    <property type="molecule type" value="Transcribed_RNA"/>
</dbReference>
<dbReference type="SUPFAM" id="SSF48619">
    <property type="entry name" value="Phospholipase A2, PLA2"/>
    <property type="match status" value="1"/>
</dbReference>
<dbReference type="InterPro" id="IPR015141">
    <property type="entry name" value="PLipase_A2_prok/fun"/>
</dbReference>
<dbReference type="AlphaFoldDB" id="A0A0C9SEK4"/>
<accession>A0A0C9SEK4</accession>
<dbReference type="GO" id="GO:0050482">
    <property type="term" value="P:arachidonate secretion"/>
    <property type="evidence" value="ECO:0007669"/>
    <property type="project" value="InterPro"/>
</dbReference>
<dbReference type="GO" id="GO:0004623">
    <property type="term" value="F:phospholipase A2 activity"/>
    <property type="evidence" value="ECO:0007669"/>
    <property type="project" value="InterPro"/>
</dbReference>
<dbReference type="InterPro" id="IPR036444">
    <property type="entry name" value="PLipase_A2_dom_sf"/>
</dbReference>